<dbReference type="InterPro" id="IPR024524">
    <property type="entry name" value="DUF3800"/>
</dbReference>
<organism evidence="1 2">
    <name type="scientific">Megasphaera hutchinsoni</name>
    <dbReference type="NCBI Taxonomy" id="1588748"/>
    <lineage>
        <taxon>Bacteria</taxon>
        <taxon>Bacillati</taxon>
        <taxon>Bacillota</taxon>
        <taxon>Negativicutes</taxon>
        <taxon>Veillonellales</taxon>
        <taxon>Veillonellaceae</taxon>
        <taxon>Megasphaera</taxon>
    </lineage>
</organism>
<evidence type="ECO:0000313" key="1">
    <source>
        <dbReference type="EMBL" id="PNH22126.1"/>
    </source>
</evidence>
<evidence type="ECO:0000313" key="2">
    <source>
        <dbReference type="Proteomes" id="UP000242958"/>
    </source>
</evidence>
<accession>A0A2J8BBL0</accession>
<name>A0A2J8BBL0_9FIRM</name>
<dbReference type="AlphaFoldDB" id="A0A2J8BBL0"/>
<dbReference type="RefSeq" id="WP_102889177.1">
    <property type="nucleotide sequence ID" value="NZ_NFMF01000003.1"/>
</dbReference>
<sequence length="226" mass="27044">MNIYIDESGSINNTFTEKRDFIITLVVPTDKKQLERTYKRFVSSNHDDLKKLDKNNKMFLNDKFNELKGSQFNKPMKQKFVQFFAKKKHFEIYYIRIINCKLSDDFCRNTARVFNYVMRLALQYLIKNNFLEQEDFHLQLDERNEKTETKHFLENYLNTELALGGTTRGKFTVNYFDSSNNKFIQVADVFSNLFYSHLLTGAYNDEIQLLKDNDILKFIFVFPPEY</sequence>
<evidence type="ECO:0008006" key="3">
    <source>
        <dbReference type="Google" id="ProtNLM"/>
    </source>
</evidence>
<gene>
    <name evidence="1" type="ORF">CAL30_02365</name>
</gene>
<protein>
    <recommendedName>
        <fullName evidence="3">DUF3800 domain-containing protein</fullName>
    </recommendedName>
</protein>
<reference evidence="1 2" key="1">
    <citation type="submission" date="2017-05" db="EMBL/GenBank/DDBJ databases">
        <authorList>
            <person name="Song R."/>
            <person name="Chenine A.L."/>
            <person name="Ruprecht R.M."/>
        </authorList>
    </citation>
    <scope>NUCLEOTIDE SEQUENCE [LARGE SCALE GENOMIC DNA]</scope>
    <source>
        <strain evidence="1 2">KA00229</strain>
    </source>
</reference>
<dbReference type="Pfam" id="PF12686">
    <property type="entry name" value="DUF3800"/>
    <property type="match status" value="1"/>
</dbReference>
<proteinExistence type="predicted"/>
<comment type="caution">
    <text evidence="1">The sequence shown here is derived from an EMBL/GenBank/DDBJ whole genome shotgun (WGS) entry which is preliminary data.</text>
</comment>
<dbReference type="Proteomes" id="UP000242958">
    <property type="component" value="Unassembled WGS sequence"/>
</dbReference>
<dbReference type="EMBL" id="NFMF01000003">
    <property type="protein sequence ID" value="PNH22126.1"/>
    <property type="molecule type" value="Genomic_DNA"/>
</dbReference>